<dbReference type="NCBIfam" id="NF045630">
    <property type="entry name" value="monooxsub_HsaB"/>
    <property type="match status" value="1"/>
</dbReference>
<dbReference type="Pfam" id="PF01613">
    <property type="entry name" value="Flavin_Reduct"/>
    <property type="match status" value="1"/>
</dbReference>
<dbReference type="InterPro" id="IPR054682">
    <property type="entry name" value="HsaB"/>
</dbReference>
<reference evidence="5" key="1">
    <citation type="journal article" date="2019" name="Int. J. Syst. Evol. Microbiol.">
        <title>The Global Catalogue of Microorganisms (GCM) 10K type strain sequencing project: providing services to taxonomists for standard genome sequencing and annotation.</title>
        <authorList>
            <consortium name="The Broad Institute Genomics Platform"/>
            <consortium name="The Broad Institute Genome Sequencing Center for Infectious Disease"/>
            <person name="Wu L."/>
            <person name="Ma J."/>
        </authorList>
    </citation>
    <scope>NUCLEOTIDE SEQUENCE [LARGE SCALE GENOMIC DNA]</scope>
    <source>
        <strain evidence="5">CGMCC 4.7683</strain>
    </source>
</reference>
<dbReference type="Gene3D" id="2.30.110.10">
    <property type="entry name" value="Electron Transport, Fmn-binding Protein, Chain A"/>
    <property type="match status" value="1"/>
</dbReference>
<evidence type="ECO:0000256" key="2">
    <source>
        <dbReference type="ARBA" id="ARBA00023002"/>
    </source>
</evidence>
<sequence>MGTRLFSRRPSAGAVVTPVTEVSPDSAAEIDAARFRTVLGHFCTGVAVVTGHDGEAPVGFACQSFAALSLDPPLVLFCPAKTSRTWAVLAESGRFAVNVLSEDQQEVSAVFGARGADKFASIDWTPAPSGSPLLAGALTWIDCTLEAVHEAGDHYVVVGRVTALGEPSDDRPLLFHRGRYTVTEPVTDALAALMPWPRPDDWL</sequence>
<keyword evidence="4" id="KW-0503">Monooxygenase</keyword>
<evidence type="ECO:0000256" key="1">
    <source>
        <dbReference type="ARBA" id="ARBA00008898"/>
    </source>
</evidence>
<keyword evidence="2" id="KW-0560">Oxidoreductase</keyword>
<evidence type="ECO:0000259" key="3">
    <source>
        <dbReference type="SMART" id="SM00903"/>
    </source>
</evidence>
<dbReference type="EMBL" id="BNAY01000002">
    <property type="protein sequence ID" value="GHH11716.1"/>
    <property type="molecule type" value="Genomic_DNA"/>
</dbReference>
<feature type="domain" description="Flavin reductase like" evidence="3">
    <location>
        <begin position="39"/>
        <end position="182"/>
    </location>
</feature>
<gene>
    <name evidence="4" type="ORF">GCM10017790_22310</name>
</gene>
<dbReference type="PANTHER" id="PTHR30466">
    <property type="entry name" value="FLAVIN REDUCTASE"/>
    <property type="match status" value="1"/>
</dbReference>
<evidence type="ECO:0000313" key="4">
    <source>
        <dbReference type="EMBL" id="GHH11716.1"/>
    </source>
</evidence>
<proteinExistence type="inferred from homology"/>
<comment type="caution">
    <text evidence="4">The sequence shown here is derived from an EMBL/GenBank/DDBJ whole genome shotgun (WGS) entry which is preliminary data.</text>
</comment>
<evidence type="ECO:0000313" key="5">
    <source>
        <dbReference type="Proteomes" id="UP000635387"/>
    </source>
</evidence>
<dbReference type="PANTHER" id="PTHR30466:SF11">
    <property type="entry name" value="FLAVIN-DEPENDENT MONOOXYGENASE, REDUCTASE SUBUNIT HSAB"/>
    <property type="match status" value="1"/>
</dbReference>
<dbReference type="Proteomes" id="UP000635387">
    <property type="component" value="Unassembled WGS sequence"/>
</dbReference>
<organism evidence="4 5">
    <name type="scientific">Amycolatopsis oliviviridis</name>
    <dbReference type="NCBI Taxonomy" id="1471590"/>
    <lineage>
        <taxon>Bacteria</taxon>
        <taxon>Bacillati</taxon>
        <taxon>Actinomycetota</taxon>
        <taxon>Actinomycetes</taxon>
        <taxon>Pseudonocardiales</taxon>
        <taxon>Pseudonocardiaceae</taxon>
        <taxon>Amycolatopsis</taxon>
    </lineage>
</organism>
<dbReference type="SUPFAM" id="SSF50475">
    <property type="entry name" value="FMN-binding split barrel"/>
    <property type="match status" value="1"/>
</dbReference>
<comment type="similarity">
    <text evidence="1">Belongs to the non-flavoprotein flavin reductase family.</text>
</comment>
<name>A0ABQ3LD60_9PSEU</name>
<dbReference type="InterPro" id="IPR050268">
    <property type="entry name" value="NADH-dep_flavin_reductase"/>
</dbReference>
<dbReference type="InterPro" id="IPR002563">
    <property type="entry name" value="Flavin_Rdtase-like_dom"/>
</dbReference>
<accession>A0ABQ3LD60</accession>
<dbReference type="InterPro" id="IPR012349">
    <property type="entry name" value="Split_barrel_FMN-bd"/>
</dbReference>
<dbReference type="GO" id="GO:0004497">
    <property type="term" value="F:monooxygenase activity"/>
    <property type="evidence" value="ECO:0007669"/>
    <property type="project" value="UniProtKB-KW"/>
</dbReference>
<protein>
    <submittedName>
        <fullName evidence="4">Monooxygenase</fullName>
    </submittedName>
</protein>
<keyword evidence="5" id="KW-1185">Reference proteome</keyword>
<dbReference type="SMART" id="SM00903">
    <property type="entry name" value="Flavin_Reduct"/>
    <property type="match status" value="1"/>
</dbReference>